<comment type="similarity">
    <text evidence="2">Belongs to the carotenoid oxygenase family.</text>
</comment>
<dbReference type="GO" id="GO:0042574">
    <property type="term" value="P:retinal metabolic process"/>
    <property type="evidence" value="ECO:0007669"/>
    <property type="project" value="TreeGrafter"/>
</dbReference>
<gene>
    <name evidence="6" type="ORF">TELCIR_18082</name>
</gene>
<evidence type="ECO:0000256" key="2">
    <source>
        <dbReference type="ARBA" id="ARBA00006787"/>
    </source>
</evidence>
<feature type="non-terminal residue" evidence="6">
    <location>
        <position position="67"/>
    </location>
</feature>
<dbReference type="InterPro" id="IPR004294">
    <property type="entry name" value="Carotenoid_Oase"/>
</dbReference>
<dbReference type="PANTHER" id="PTHR10543">
    <property type="entry name" value="BETA-CAROTENE DIOXYGENASE"/>
    <property type="match status" value="1"/>
</dbReference>
<organism evidence="6 7">
    <name type="scientific">Teladorsagia circumcincta</name>
    <name type="common">Brown stomach worm</name>
    <name type="synonym">Ostertagia circumcincta</name>
    <dbReference type="NCBI Taxonomy" id="45464"/>
    <lineage>
        <taxon>Eukaryota</taxon>
        <taxon>Metazoa</taxon>
        <taxon>Ecdysozoa</taxon>
        <taxon>Nematoda</taxon>
        <taxon>Chromadorea</taxon>
        <taxon>Rhabditida</taxon>
        <taxon>Rhabditina</taxon>
        <taxon>Rhabditomorpha</taxon>
        <taxon>Strongyloidea</taxon>
        <taxon>Trichostrongylidae</taxon>
        <taxon>Teladorsagia</taxon>
    </lineage>
</organism>
<dbReference type="Proteomes" id="UP000230423">
    <property type="component" value="Unassembled WGS sequence"/>
</dbReference>
<evidence type="ECO:0000256" key="3">
    <source>
        <dbReference type="ARBA" id="ARBA00022723"/>
    </source>
</evidence>
<comment type="cofactor">
    <cofactor evidence="1">
        <name>Fe(2+)</name>
        <dbReference type="ChEBI" id="CHEBI:29033"/>
    </cofactor>
</comment>
<evidence type="ECO:0000256" key="5">
    <source>
        <dbReference type="ARBA" id="ARBA00023004"/>
    </source>
</evidence>
<dbReference type="AlphaFoldDB" id="A0A2G9TT26"/>
<dbReference type="EMBL" id="KZ355518">
    <property type="protein sequence ID" value="PIO60420.1"/>
    <property type="molecule type" value="Genomic_DNA"/>
</dbReference>
<evidence type="ECO:0000256" key="4">
    <source>
        <dbReference type="ARBA" id="ARBA00023002"/>
    </source>
</evidence>
<dbReference type="GO" id="GO:0010436">
    <property type="term" value="F:carotenoid dioxygenase activity"/>
    <property type="evidence" value="ECO:0007669"/>
    <property type="project" value="TreeGrafter"/>
</dbReference>
<evidence type="ECO:0000313" key="7">
    <source>
        <dbReference type="Proteomes" id="UP000230423"/>
    </source>
</evidence>
<dbReference type="GO" id="GO:0003834">
    <property type="term" value="F:beta-carotene 15,15'-dioxygenase activity"/>
    <property type="evidence" value="ECO:0007669"/>
    <property type="project" value="TreeGrafter"/>
</dbReference>
<keyword evidence="4" id="KW-0560">Oxidoreductase</keyword>
<evidence type="ECO:0000256" key="1">
    <source>
        <dbReference type="ARBA" id="ARBA00001954"/>
    </source>
</evidence>
<evidence type="ECO:0000313" key="6">
    <source>
        <dbReference type="EMBL" id="PIO60420.1"/>
    </source>
</evidence>
<proteinExistence type="inferred from homology"/>
<protein>
    <submittedName>
        <fullName evidence="6">Uncharacterized protein</fullName>
    </submittedName>
</protein>
<sequence>MTFERLFENFENVDTPQECQVTGSIPSWLHGTMVRNGPGMFKIGDTEYKHWFDGMAYIQRYHFEDGK</sequence>
<keyword evidence="3" id="KW-0479">Metal-binding</keyword>
<name>A0A2G9TT26_TELCI</name>
<accession>A0A2G9TT26</accession>
<keyword evidence="7" id="KW-1185">Reference proteome</keyword>
<dbReference type="PANTHER" id="PTHR10543:SF24">
    <property type="entry name" value="CAROTENOID ISOMEROOXYGENASE"/>
    <property type="match status" value="1"/>
</dbReference>
<dbReference type="OrthoDB" id="1069523at2759"/>
<reference evidence="6 7" key="1">
    <citation type="submission" date="2015-09" db="EMBL/GenBank/DDBJ databases">
        <title>Draft genome of the parasitic nematode Teladorsagia circumcincta isolate WARC Sus (inbred).</title>
        <authorList>
            <person name="Mitreva M."/>
        </authorList>
    </citation>
    <scope>NUCLEOTIDE SEQUENCE [LARGE SCALE GENOMIC DNA]</scope>
    <source>
        <strain evidence="6 7">S</strain>
    </source>
</reference>
<keyword evidence="5" id="KW-0408">Iron</keyword>
<dbReference type="Pfam" id="PF03055">
    <property type="entry name" value="RPE65"/>
    <property type="match status" value="1"/>
</dbReference>
<dbReference type="GO" id="GO:0016121">
    <property type="term" value="P:carotene catabolic process"/>
    <property type="evidence" value="ECO:0007669"/>
    <property type="project" value="TreeGrafter"/>
</dbReference>
<dbReference type="GO" id="GO:0046872">
    <property type="term" value="F:metal ion binding"/>
    <property type="evidence" value="ECO:0007669"/>
    <property type="project" value="UniProtKB-KW"/>
</dbReference>